<dbReference type="UniPathway" id="UPA00061">
    <property type="reaction ID" value="UER00516"/>
</dbReference>
<keyword evidence="11" id="KW-1185">Reference proteome</keyword>
<dbReference type="CDD" id="cd02439">
    <property type="entry name" value="DMB-PRT_CobT"/>
    <property type="match status" value="1"/>
</dbReference>
<dbReference type="FunFam" id="3.40.50.10210:FF:000001">
    <property type="entry name" value="Nicotinate-nucleotide--dimethylbenzimidazole phosphoribosyltransferase"/>
    <property type="match status" value="1"/>
</dbReference>
<dbReference type="PANTHER" id="PTHR43463">
    <property type="entry name" value="NICOTINATE-NUCLEOTIDE--DIMETHYLBENZIMIDAZOLE PHOSPHORIBOSYLTRANSFERASE"/>
    <property type="match status" value="1"/>
</dbReference>
<dbReference type="GO" id="GO:0008939">
    <property type="term" value="F:nicotinate-nucleotide-dimethylbenzimidazole phosphoribosyltransferase activity"/>
    <property type="evidence" value="ECO:0007669"/>
    <property type="project" value="UniProtKB-UniRule"/>
</dbReference>
<dbReference type="InterPro" id="IPR023195">
    <property type="entry name" value="Nict_dMeBzImd_PRibTrfase_N"/>
</dbReference>
<dbReference type="RefSeq" id="WP_133713394.1">
    <property type="nucleotide sequence ID" value="NZ_SOAG01000027.1"/>
</dbReference>
<evidence type="ECO:0000256" key="8">
    <source>
        <dbReference type="ARBA" id="ARBA00047340"/>
    </source>
</evidence>
<keyword evidence="6 10" id="KW-0328">Glycosyltransferase</keyword>
<evidence type="ECO:0000256" key="5">
    <source>
        <dbReference type="ARBA" id="ARBA00022573"/>
    </source>
</evidence>
<evidence type="ECO:0000256" key="2">
    <source>
        <dbReference type="ARBA" id="ARBA00007110"/>
    </source>
</evidence>
<dbReference type="SUPFAM" id="SSF52733">
    <property type="entry name" value="Nicotinate mononucleotide:5,6-dimethylbenzimidazole phosphoribosyltransferase (CobT)"/>
    <property type="match status" value="1"/>
</dbReference>
<evidence type="ECO:0000256" key="7">
    <source>
        <dbReference type="ARBA" id="ARBA00022679"/>
    </source>
</evidence>
<comment type="similarity">
    <text evidence="2">Belongs to the CobT family.</text>
</comment>
<keyword evidence="7 10" id="KW-0808">Transferase</keyword>
<comment type="catalytic activity">
    <reaction evidence="8">
        <text>5,6-dimethylbenzimidazole + nicotinate beta-D-ribonucleotide = alpha-ribazole 5'-phosphate + nicotinate + H(+)</text>
        <dbReference type="Rhea" id="RHEA:11196"/>
        <dbReference type="ChEBI" id="CHEBI:15378"/>
        <dbReference type="ChEBI" id="CHEBI:15890"/>
        <dbReference type="ChEBI" id="CHEBI:32544"/>
        <dbReference type="ChEBI" id="CHEBI:57502"/>
        <dbReference type="ChEBI" id="CHEBI:57918"/>
        <dbReference type="EC" id="2.4.2.21"/>
    </reaction>
</comment>
<proteinExistence type="inferred from homology"/>
<comment type="pathway">
    <text evidence="1">Nucleoside biosynthesis; alpha-ribazole biosynthesis; alpha-ribazole from 5,6-dimethylbenzimidazole: step 1/2.</text>
</comment>
<evidence type="ECO:0000256" key="1">
    <source>
        <dbReference type="ARBA" id="ARBA00005049"/>
    </source>
</evidence>
<dbReference type="Gene3D" id="3.40.50.10210">
    <property type="match status" value="1"/>
</dbReference>
<gene>
    <name evidence="10" type="ORF">C8P70_12724</name>
</gene>
<dbReference type="EC" id="2.4.2.21" evidence="3 9"/>
<dbReference type="Proteomes" id="UP000295215">
    <property type="component" value="Unassembled WGS sequence"/>
</dbReference>
<dbReference type="NCBIfam" id="TIGR03160">
    <property type="entry name" value="cobT_DBIPRT"/>
    <property type="match status" value="1"/>
</dbReference>
<comment type="caution">
    <text evidence="10">The sequence shown here is derived from an EMBL/GenBank/DDBJ whole genome shotgun (WGS) entry which is preliminary data.</text>
</comment>
<protein>
    <recommendedName>
        <fullName evidence="4 9">Nicotinate-nucleotide--dimethylbenzimidazole phosphoribosyltransferase</fullName>
        <ecNumber evidence="3 9">2.4.2.21</ecNumber>
    </recommendedName>
</protein>
<evidence type="ECO:0000313" key="11">
    <source>
        <dbReference type="Proteomes" id="UP000295215"/>
    </source>
</evidence>
<evidence type="ECO:0000313" key="10">
    <source>
        <dbReference type="EMBL" id="TDS53827.1"/>
    </source>
</evidence>
<dbReference type="Pfam" id="PF02277">
    <property type="entry name" value="DBI_PRT"/>
    <property type="match status" value="1"/>
</dbReference>
<evidence type="ECO:0000256" key="4">
    <source>
        <dbReference type="ARBA" id="ARBA00015486"/>
    </source>
</evidence>
<evidence type="ECO:0000256" key="6">
    <source>
        <dbReference type="ARBA" id="ARBA00022676"/>
    </source>
</evidence>
<dbReference type="OrthoDB" id="9781491at2"/>
<dbReference type="InterPro" id="IPR017846">
    <property type="entry name" value="Nict_dMeBzImd_PRibTrfase_bact"/>
</dbReference>
<dbReference type="NCBIfam" id="NF000996">
    <property type="entry name" value="PRK00105.1"/>
    <property type="match status" value="1"/>
</dbReference>
<keyword evidence="5" id="KW-0169">Cobalamin biosynthesis</keyword>
<evidence type="ECO:0000256" key="9">
    <source>
        <dbReference type="NCBIfam" id="TIGR03160"/>
    </source>
</evidence>
<dbReference type="Gene3D" id="1.10.1610.10">
    <property type="match status" value="1"/>
</dbReference>
<evidence type="ECO:0000256" key="3">
    <source>
        <dbReference type="ARBA" id="ARBA00011991"/>
    </source>
</evidence>
<reference evidence="10 11" key="1">
    <citation type="submission" date="2019-03" db="EMBL/GenBank/DDBJ databases">
        <title>Genomic Encyclopedia of Archaeal and Bacterial Type Strains, Phase II (KMG-II): from individual species to whole genera.</title>
        <authorList>
            <person name="Goeker M."/>
        </authorList>
    </citation>
    <scope>NUCLEOTIDE SEQUENCE [LARGE SCALE GENOMIC DNA]</scope>
    <source>
        <strain evidence="10 11">DSM 28213</strain>
    </source>
</reference>
<dbReference type="AlphaFoldDB" id="A0A4R7EP21"/>
<dbReference type="GO" id="GO:0009236">
    <property type="term" value="P:cobalamin biosynthetic process"/>
    <property type="evidence" value="ECO:0007669"/>
    <property type="project" value="UniProtKB-UniRule"/>
</dbReference>
<name>A0A4R7EP21_9FLAO</name>
<accession>A0A4R7EP21</accession>
<dbReference type="PANTHER" id="PTHR43463:SF1">
    <property type="entry name" value="NICOTINATE-NUCLEOTIDE--DIMETHYLBENZIMIDAZOLE PHOSPHORIBOSYLTRANSFERASE"/>
    <property type="match status" value="1"/>
</dbReference>
<organism evidence="10 11">
    <name type="scientific">Myroides indicus</name>
    <dbReference type="NCBI Taxonomy" id="1323422"/>
    <lineage>
        <taxon>Bacteria</taxon>
        <taxon>Pseudomonadati</taxon>
        <taxon>Bacteroidota</taxon>
        <taxon>Flavobacteriia</taxon>
        <taxon>Flavobacteriales</taxon>
        <taxon>Flavobacteriaceae</taxon>
        <taxon>Myroides</taxon>
    </lineage>
</organism>
<dbReference type="InterPro" id="IPR036087">
    <property type="entry name" value="Nict_dMeBzImd_PRibTrfase_sf"/>
</dbReference>
<dbReference type="EMBL" id="SOAG01000027">
    <property type="protein sequence ID" value="TDS53827.1"/>
    <property type="molecule type" value="Genomic_DNA"/>
</dbReference>
<sequence length="334" mass="36619">MNFDQQLQNKIDLKTKPLKALGQLEEIAFKIGKIQKTLSPELISPSLIIFAADHGLAQEGISAYPTEVTQQMVLNFLQGGAAINVFCQQNNINLKIVDAGVNADFEKNSNLIHAKAGYGTQNMLNANAMTAEQLSFCFQKGEDIVDKLTKSKCNIVGFGEMGIGNTSSASLLMSSLLDIPIEECVGRGTGIDDIQLYNKKVILKRVMENRGCPNSVEEALLFFGGFEIAQMYSSMLEAYRKNMVIMIDGFIASSAFLAAYKIDPKILDNALFCHQSDEKGHQLLLKKLNEKAILKLNLRLGEGTGCAIAYPIIKSAVEFLNKMASFESAKISNK</sequence>
<dbReference type="InterPro" id="IPR003200">
    <property type="entry name" value="Nict_dMeBzImd_PRibTrfase"/>
</dbReference>